<evidence type="ECO:0000256" key="1">
    <source>
        <dbReference type="ARBA" id="ARBA00002986"/>
    </source>
</evidence>
<evidence type="ECO:0000313" key="6">
    <source>
        <dbReference type="EMBL" id="CAB3976314.1"/>
    </source>
</evidence>
<reference evidence="6 7" key="1">
    <citation type="submission" date="2020-04" db="EMBL/GenBank/DDBJ databases">
        <authorList>
            <person name="Graf S J."/>
        </authorList>
    </citation>
    <scope>NUCLEOTIDE SEQUENCE [LARGE SCALE GENOMIC DNA]</scope>
    <source>
        <strain evidence="6">1</strain>
    </source>
</reference>
<dbReference type="PANTHER" id="PTHR43804:SF7">
    <property type="entry name" value="LD18447P"/>
    <property type="match status" value="1"/>
</dbReference>
<dbReference type="InterPro" id="IPR000352">
    <property type="entry name" value="Pep_chain_release_fac_I"/>
</dbReference>
<dbReference type="FunFam" id="3.30.70.1660:FF:000002">
    <property type="entry name" value="Peptide chain release factor 1"/>
    <property type="match status" value="1"/>
</dbReference>
<organism evidence="6 7">
    <name type="scientific">Candidatus Azoamicus ciliaticola</name>
    <dbReference type="NCBI Taxonomy" id="2652803"/>
    <lineage>
        <taxon>Bacteria</taxon>
        <taxon>Pseudomonadati</taxon>
        <taxon>Pseudomonadota</taxon>
        <taxon>Gammaproteobacteria</taxon>
        <taxon>Candidatus Azoamicaceae</taxon>
        <taxon>Candidatus Azoamicus</taxon>
    </lineage>
</organism>
<evidence type="ECO:0000259" key="5">
    <source>
        <dbReference type="PROSITE" id="PS00745"/>
    </source>
</evidence>
<dbReference type="InterPro" id="IPR005139">
    <property type="entry name" value="PCRF"/>
</dbReference>
<dbReference type="InterPro" id="IPR050057">
    <property type="entry name" value="Prokaryotic/Mito_RF"/>
</dbReference>
<dbReference type="Gene3D" id="6.10.140.1950">
    <property type="match status" value="1"/>
</dbReference>
<dbReference type="GO" id="GO:0005737">
    <property type="term" value="C:cytoplasm"/>
    <property type="evidence" value="ECO:0007669"/>
    <property type="project" value="UniProtKB-ARBA"/>
</dbReference>
<dbReference type="SMART" id="SM00937">
    <property type="entry name" value="PCRF"/>
    <property type="match status" value="1"/>
</dbReference>
<keyword evidence="7" id="KW-1185">Reference proteome</keyword>
<proteinExistence type="inferred from homology"/>
<dbReference type="EMBL" id="LR794158">
    <property type="protein sequence ID" value="CAB3976314.1"/>
    <property type="molecule type" value="Genomic_DNA"/>
</dbReference>
<dbReference type="AlphaFoldDB" id="A0A6J5JWB7"/>
<dbReference type="GO" id="GO:0003747">
    <property type="term" value="F:translation release factor activity"/>
    <property type="evidence" value="ECO:0007669"/>
    <property type="project" value="InterPro"/>
</dbReference>
<dbReference type="KEGG" id="acil:ESZ_00095"/>
<dbReference type="Proteomes" id="UP000509549">
    <property type="component" value="Chromosome"/>
</dbReference>
<dbReference type="InterPro" id="IPR045853">
    <property type="entry name" value="Pep_chain_release_fac_I_sf"/>
</dbReference>
<comment type="similarity">
    <text evidence="2">Belongs to the prokaryotic/mitochondrial release factor family.</text>
</comment>
<dbReference type="Pfam" id="PF00472">
    <property type="entry name" value="RF-1"/>
    <property type="match status" value="1"/>
</dbReference>
<dbReference type="FunFam" id="3.30.160.20:FF:000004">
    <property type="entry name" value="Peptide chain release factor 1"/>
    <property type="match status" value="1"/>
</dbReference>
<evidence type="ECO:0000256" key="2">
    <source>
        <dbReference type="ARBA" id="ARBA00010835"/>
    </source>
</evidence>
<dbReference type="NCBIfam" id="NF001859">
    <property type="entry name" value="PRK00591.1"/>
    <property type="match status" value="1"/>
</dbReference>
<evidence type="ECO:0000256" key="3">
    <source>
        <dbReference type="ARBA" id="ARBA00022481"/>
    </source>
</evidence>
<dbReference type="SUPFAM" id="SSF75620">
    <property type="entry name" value="Release factor"/>
    <property type="match status" value="1"/>
</dbReference>
<name>A0A6J5JWB7_9GAMM</name>
<sequence length="349" mass="40071">MDLKISSQLEESLKRYEFLETKLMDQDILNKSTLFLDFYKEHSSLKNIVLLYVDYKKNCSALNELKTLLGSSDLEFKALVIEEISILNKKNEFLEKDILNIISPEKKIESYKNIFLEIRAATGGNESSIFAEDLFNMYSSYFFNNKWKMEVMSFSVGNVGGYKEIIIRVIGSNVYECMKNESGIHRVQRIPKTESRGRVHTSTCSIAVLPESEIIDNIDIDVSDLRIDTYRSGGAGGQHVNVTDSAVRIIHKPSGIGAECQDERSQHKNKQKALSLLKTRLLLFEQNKQKFEIDDNRRKLIGSGIRSEKIRTYNYIANRITDHRYNVTIHKLDDVMDGKLGLLLDLFCK</sequence>
<dbReference type="PANTHER" id="PTHR43804">
    <property type="entry name" value="LD18447P"/>
    <property type="match status" value="1"/>
</dbReference>
<comment type="function">
    <text evidence="1">Peptide chain release factor 1 directs the termination of translation in response to the peptide chain termination codons UAG and UAA.</text>
</comment>
<dbReference type="Gene3D" id="3.30.70.1660">
    <property type="match status" value="1"/>
</dbReference>
<keyword evidence="3" id="KW-0488">Methylation</keyword>
<accession>A0A6J5JWB7</accession>
<evidence type="ECO:0000256" key="4">
    <source>
        <dbReference type="ARBA" id="ARBA00022917"/>
    </source>
</evidence>
<dbReference type="RefSeq" id="WP_176604846.1">
    <property type="nucleotide sequence ID" value="NZ_LR794158.1"/>
</dbReference>
<keyword evidence="4" id="KW-0648">Protein biosynthesis</keyword>
<dbReference type="Gene3D" id="3.30.160.20">
    <property type="match status" value="1"/>
</dbReference>
<feature type="domain" description="Prokaryotic-type class I peptide chain release factors" evidence="5">
    <location>
        <begin position="231"/>
        <end position="247"/>
    </location>
</feature>
<gene>
    <name evidence="6" type="primary">prfA</name>
    <name evidence="6" type="ORF">ESZ_00095</name>
</gene>
<dbReference type="Pfam" id="PF03462">
    <property type="entry name" value="PCRF"/>
    <property type="match status" value="1"/>
</dbReference>
<dbReference type="PROSITE" id="PS00745">
    <property type="entry name" value="RF_PROK_I"/>
    <property type="match status" value="1"/>
</dbReference>
<evidence type="ECO:0000313" key="7">
    <source>
        <dbReference type="Proteomes" id="UP000509549"/>
    </source>
</evidence>
<protein>
    <submittedName>
        <fullName evidence="6">Peptide chain release factor RF1</fullName>
    </submittedName>
</protein>